<evidence type="ECO:0000313" key="12">
    <source>
        <dbReference type="Proteomes" id="UP000310200"/>
    </source>
</evidence>
<evidence type="ECO:0000256" key="8">
    <source>
        <dbReference type="ARBA" id="ARBA00041958"/>
    </source>
</evidence>
<evidence type="ECO:0000256" key="7">
    <source>
        <dbReference type="ARBA" id="ARBA00039966"/>
    </source>
</evidence>
<organism evidence="11 12">
    <name type="scientific">Temnothorax longispinosus</name>
    <dbReference type="NCBI Taxonomy" id="300112"/>
    <lineage>
        <taxon>Eukaryota</taxon>
        <taxon>Metazoa</taxon>
        <taxon>Ecdysozoa</taxon>
        <taxon>Arthropoda</taxon>
        <taxon>Hexapoda</taxon>
        <taxon>Insecta</taxon>
        <taxon>Pterygota</taxon>
        <taxon>Neoptera</taxon>
        <taxon>Endopterygota</taxon>
        <taxon>Hymenoptera</taxon>
        <taxon>Apocrita</taxon>
        <taxon>Aculeata</taxon>
        <taxon>Formicoidea</taxon>
        <taxon>Formicidae</taxon>
        <taxon>Myrmicinae</taxon>
        <taxon>Temnothorax</taxon>
    </lineage>
</organism>
<dbReference type="PANTHER" id="PTHR16056:SF16">
    <property type="entry name" value="REGULATOR OF MICROTUBULE DYNAMICS PROTEIN 1"/>
    <property type="match status" value="1"/>
</dbReference>
<keyword evidence="12" id="KW-1185">Reference proteome</keyword>
<comment type="caution">
    <text evidence="11">The sequence shown here is derived from an EMBL/GenBank/DDBJ whole genome shotgun (WGS) entry which is preliminary data.</text>
</comment>
<dbReference type="EMBL" id="QBLH01000831">
    <property type="protein sequence ID" value="TGZ54014.1"/>
    <property type="molecule type" value="Genomic_DNA"/>
</dbReference>
<dbReference type="AlphaFoldDB" id="A0A4V3SBS5"/>
<keyword evidence="5" id="KW-0802">TPR repeat</keyword>
<dbReference type="GO" id="GO:0005737">
    <property type="term" value="C:cytoplasm"/>
    <property type="evidence" value="ECO:0007669"/>
    <property type="project" value="TreeGrafter"/>
</dbReference>
<accession>A0A4V3SBS5</accession>
<evidence type="ECO:0000256" key="1">
    <source>
        <dbReference type="ARBA" id="ARBA00004245"/>
    </source>
</evidence>
<dbReference type="STRING" id="300112.A0A4V3SBS5"/>
<dbReference type="Pfam" id="PF21033">
    <property type="entry name" value="RMD1-3"/>
    <property type="match status" value="1"/>
</dbReference>
<evidence type="ECO:0000256" key="5">
    <source>
        <dbReference type="ARBA" id="ARBA00022803"/>
    </source>
</evidence>
<dbReference type="PANTHER" id="PTHR16056">
    <property type="entry name" value="REGULATOR OF MICROTUBULE DYNAMICS PROTEIN"/>
    <property type="match status" value="1"/>
</dbReference>
<protein>
    <recommendedName>
        <fullName evidence="7">Regulator of microtubule dynamics protein 1</fullName>
    </recommendedName>
    <alternativeName>
        <fullName evidence="8">Protein FAM82B</fullName>
    </alternativeName>
</protein>
<name>A0A4V3SBS5_9HYME</name>
<evidence type="ECO:0000256" key="9">
    <source>
        <dbReference type="SAM" id="MobiDB-lite"/>
    </source>
</evidence>
<proteinExistence type="predicted"/>
<dbReference type="Proteomes" id="UP000310200">
    <property type="component" value="Unassembled WGS sequence"/>
</dbReference>
<feature type="region of interest" description="Disordered" evidence="9">
    <location>
        <begin position="84"/>
        <end position="112"/>
    </location>
</feature>
<dbReference type="GO" id="GO:0005876">
    <property type="term" value="C:spindle microtubule"/>
    <property type="evidence" value="ECO:0007669"/>
    <property type="project" value="TreeGrafter"/>
</dbReference>
<comment type="subunit">
    <text evidence="2">Interacts with microtubules.</text>
</comment>
<dbReference type="GO" id="GO:0008017">
    <property type="term" value="F:microtubule binding"/>
    <property type="evidence" value="ECO:0007669"/>
    <property type="project" value="TreeGrafter"/>
</dbReference>
<reference evidence="11 12" key="1">
    <citation type="journal article" date="2019" name="Philos. Trans. R. Soc. Lond., B, Biol. Sci.">
        <title>Ant behaviour and brain gene expression of defending hosts depend on the ecological success of the intruding social parasite.</title>
        <authorList>
            <person name="Kaur R."/>
            <person name="Stoldt M."/>
            <person name="Jongepier E."/>
            <person name="Feldmeyer B."/>
            <person name="Menzel F."/>
            <person name="Bornberg-Bauer E."/>
            <person name="Foitzik S."/>
        </authorList>
    </citation>
    <scope>NUCLEOTIDE SEQUENCE [LARGE SCALE GENOMIC DNA]</scope>
    <source>
        <tissue evidence="11">Whole body</tissue>
    </source>
</reference>
<keyword evidence="10" id="KW-1133">Transmembrane helix</keyword>
<dbReference type="InterPro" id="IPR011990">
    <property type="entry name" value="TPR-like_helical_dom_sf"/>
</dbReference>
<evidence type="ECO:0000256" key="2">
    <source>
        <dbReference type="ARBA" id="ARBA00011375"/>
    </source>
</evidence>
<keyword evidence="10" id="KW-0812">Transmembrane</keyword>
<dbReference type="InterPro" id="IPR049039">
    <property type="entry name" value="RMD1-3_a_helical_rpt"/>
</dbReference>
<evidence type="ECO:0000256" key="4">
    <source>
        <dbReference type="ARBA" id="ARBA00022737"/>
    </source>
</evidence>
<evidence type="ECO:0000313" key="11">
    <source>
        <dbReference type="EMBL" id="TGZ54014.1"/>
    </source>
</evidence>
<keyword evidence="4" id="KW-0677">Repeat</keyword>
<comment type="subcellular location">
    <subcellularLocation>
        <location evidence="1">Cytoplasm</location>
        <location evidence="1">Cytoskeleton</location>
    </subcellularLocation>
</comment>
<sequence>MICNSSLSLYGYWSLSSDKMSNQLQTNLIAAAIGATIGVISAASIFIYQKVLEKQQHAGKNAHLDEVDRRLTELQTELERLRVQQNQQRKKKKLNPKRENDTTYATTDNDTDVDFSTAGDEEFFDCSDSDNGISDIENRTTEATCPGLNLSALDAHHQRDGHEEDDYLELRNLVDTYPDSVDVVWRYARSCYKYSNCTTDANVRKAVICAGIDACEKLLDVQNADLHKWCGVLVGVNGDFLPVAEKIKNGYRFKEHVMKALEMRPNDADLHHLLGRFKYEVANLSWIERKIAATLFSEPPSASYEDAIDSFQKAEDFSVKVNLENWLFLSKCYIALSNYKPACQWLEKICDLSVTSEEDERIQNDARQLLAKYSGYQ</sequence>
<evidence type="ECO:0000256" key="6">
    <source>
        <dbReference type="ARBA" id="ARBA00023212"/>
    </source>
</evidence>
<evidence type="ECO:0000256" key="3">
    <source>
        <dbReference type="ARBA" id="ARBA00022490"/>
    </source>
</evidence>
<feature type="transmembrane region" description="Helical" evidence="10">
    <location>
        <begin position="28"/>
        <end position="48"/>
    </location>
</feature>
<dbReference type="GO" id="GO:0097431">
    <property type="term" value="C:mitotic spindle pole"/>
    <property type="evidence" value="ECO:0007669"/>
    <property type="project" value="TreeGrafter"/>
</dbReference>
<dbReference type="SUPFAM" id="SSF48452">
    <property type="entry name" value="TPR-like"/>
    <property type="match status" value="1"/>
</dbReference>
<dbReference type="Gene3D" id="1.25.40.10">
    <property type="entry name" value="Tetratricopeptide repeat domain"/>
    <property type="match status" value="1"/>
</dbReference>
<evidence type="ECO:0000256" key="10">
    <source>
        <dbReference type="SAM" id="Phobius"/>
    </source>
</evidence>
<gene>
    <name evidence="11" type="ORF">DBV15_00293</name>
</gene>
<keyword evidence="10" id="KW-0472">Membrane</keyword>
<keyword evidence="3" id="KW-0963">Cytoplasm</keyword>
<keyword evidence="6" id="KW-0206">Cytoskeleton</keyword>